<evidence type="ECO:0000256" key="1">
    <source>
        <dbReference type="ARBA" id="ARBA00004123"/>
    </source>
</evidence>
<dbReference type="InterPro" id="IPR032042">
    <property type="entry name" value="POT1PC"/>
</dbReference>
<keyword evidence="6" id="KW-0779">Telomere</keyword>
<evidence type="ECO:0000256" key="8">
    <source>
        <dbReference type="ARBA" id="ARBA00023242"/>
    </source>
</evidence>
<keyword evidence="7" id="KW-0238">DNA-binding</keyword>
<comment type="subcellular location">
    <subcellularLocation>
        <location evidence="2">Chromosome</location>
        <location evidence="2">Telomere</location>
    </subcellularLocation>
    <subcellularLocation>
        <location evidence="1">Nucleus</location>
    </subcellularLocation>
</comment>
<gene>
    <name evidence="13" type="ORF">Dda_4721</name>
</gene>
<dbReference type="InterPro" id="IPR011564">
    <property type="entry name" value="Telomer_end-bd_POT1/Cdc13"/>
</dbReference>
<evidence type="ECO:0000256" key="9">
    <source>
        <dbReference type="SAM" id="Coils"/>
    </source>
</evidence>
<name>A0AAD6IXF9_DREDA</name>
<feature type="region of interest" description="Disordered" evidence="10">
    <location>
        <begin position="660"/>
        <end position="685"/>
    </location>
</feature>
<dbReference type="AlphaFoldDB" id="A0AAD6IXF9"/>
<dbReference type="InterPro" id="IPR028389">
    <property type="entry name" value="POT1"/>
</dbReference>
<evidence type="ECO:0000256" key="6">
    <source>
        <dbReference type="ARBA" id="ARBA00022895"/>
    </source>
</evidence>
<evidence type="ECO:0000256" key="10">
    <source>
        <dbReference type="SAM" id="MobiDB-lite"/>
    </source>
</evidence>
<feature type="domain" description="Protection of telomeres protein 1 ssDNA-binding" evidence="12">
    <location>
        <begin position="202"/>
        <end position="378"/>
    </location>
</feature>
<evidence type="ECO:0000259" key="11">
    <source>
        <dbReference type="Pfam" id="PF02765"/>
    </source>
</evidence>
<evidence type="ECO:0000256" key="3">
    <source>
        <dbReference type="ARBA" id="ARBA00008442"/>
    </source>
</evidence>
<keyword evidence="5" id="KW-0158">Chromosome</keyword>
<evidence type="ECO:0000313" key="14">
    <source>
        <dbReference type="Proteomes" id="UP001221413"/>
    </source>
</evidence>
<feature type="coiled-coil region" evidence="9">
    <location>
        <begin position="182"/>
        <end position="209"/>
    </location>
</feature>
<dbReference type="GO" id="GO:0032210">
    <property type="term" value="P:regulation of telomere maintenance via telomerase"/>
    <property type="evidence" value="ECO:0007669"/>
    <property type="project" value="TreeGrafter"/>
</dbReference>
<dbReference type="EMBL" id="JAQGDS010000005">
    <property type="protein sequence ID" value="KAJ6260495.1"/>
    <property type="molecule type" value="Genomic_DNA"/>
</dbReference>
<feature type="coiled-coil region" evidence="9">
    <location>
        <begin position="366"/>
        <end position="414"/>
    </location>
</feature>
<dbReference type="PANTHER" id="PTHR14513:SF0">
    <property type="entry name" value="PROTECTION OF TELOMERES PROTEIN 1"/>
    <property type="match status" value="1"/>
</dbReference>
<dbReference type="GO" id="GO:0000783">
    <property type="term" value="C:nuclear telomere cap complex"/>
    <property type="evidence" value="ECO:0007669"/>
    <property type="project" value="TreeGrafter"/>
</dbReference>
<evidence type="ECO:0000256" key="4">
    <source>
        <dbReference type="ARBA" id="ARBA00015253"/>
    </source>
</evidence>
<dbReference type="GO" id="GO:0016233">
    <property type="term" value="P:telomere capping"/>
    <property type="evidence" value="ECO:0007669"/>
    <property type="project" value="TreeGrafter"/>
</dbReference>
<proteinExistence type="inferred from homology"/>
<dbReference type="InterPro" id="IPR012340">
    <property type="entry name" value="NA-bd_OB-fold"/>
</dbReference>
<evidence type="ECO:0000256" key="7">
    <source>
        <dbReference type="ARBA" id="ARBA00023125"/>
    </source>
</evidence>
<evidence type="ECO:0000259" key="12">
    <source>
        <dbReference type="Pfam" id="PF16686"/>
    </source>
</evidence>
<reference evidence="13" key="1">
    <citation type="submission" date="2023-01" db="EMBL/GenBank/DDBJ databases">
        <title>The chitinases involved in constricting ring structure development in the nematode-trapping fungus Drechslerella dactyloides.</title>
        <authorList>
            <person name="Wang R."/>
            <person name="Zhang L."/>
            <person name="Tang P."/>
            <person name="Li S."/>
            <person name="Liang L."/>
        </authorList>
    </citation>
    <scope>NUCLEOTIDE SEQUENCE</scope>
    <source>
        <strain evidence="13">YMF1.00031</strain>
    </source>
</reference>
<dbReference type="GO" id="GO:0010521">
    <property type="term" value="F:telomerase inhibitor activity"/>
    <property type="evidence" value="ECO:0007669"/>
    <property type="project" value="TreeGrafter"/>
</dbReference>
<dbReference type="GO" id="GO:0098505">
    <property type="term" value="F:G-rich strand telomeric DNA binding"/>
    <property type="evidence" value="ECO:0007669"/>
    <property type="project" value="TreeGrafter"/>
</dbReference>
<dbReference type="Pfam" id="PF16686">
    <property type="entry name" value="POT1PC"/>
    <property type="match status" value="1"/>
</dbReference>
<comment type="caution">
    <text evidence="13">The sequence shown here is derived from an EMBL/GenBank/DDBJ whole genome shotgun (WGS) entry which is preliminary data.</text>
</comment>
<keyword evidence="9" id="KW-0175">Coiled coil</keyword>
<comment type="similarity">
    <text evidence="3">Belongs to the telombin family.</text>
</comment>
<keyword evidence="14" id="KW-1185">Reference proteome</keyword>
<evidence type="ECO:0000313" key="13">
    <source>
        <dbReference type="EMBL" id="KAJ6260495.1"/>
    </source>
</evidence>
<organism evidence="13 14">
    <name type="scientific">Drechslerella dactyloides</name>
    <name type="common">Nematode-trapping fungus</name>
    <name type="synonym">Arthrobotrys dactyloides</name>
    <dbReference type="NCBI Taxonomy" id="74499"/>
    <lineage>
        <taxon>Eukaryota</taxon>
        <taxon>Fungi</taxon>
        <taxon>Dikarya</taxon>
        <taxon>Ascomycota</taxon>
        <taxon>Pezizomycotina</taxon>
        <taxon>Orbiliomycetes</taxon>
        <taxon>Orbiliales</taxon>
        <taxon>Orbiliaceae</taxon>
        <taxon>Drechslerella</taxon>
    </lineage>
</organism>
<sequence>MALPKGYFSIAEAKKVGKGDLVSLIGVPVDFQHPKQSRGKDFMCTLNICDQSAAVFNNNLMLRLFKENPEELPQDIAISDDAIIVVVLKTIKMGVFRDEPVGMSNYKTEWIVLKGDIQTRKAKGHLPPPRPRMQILSCGPKQIEDQIERSKLLSENEYKACQDLVEAWHARGRLAGCHGVTKETYNTELDLKENRKKKLAQIKDIQENNFHDIICFVQDKWVSSHGQQTTVYVTDFTQNMDLYHHNNDFLGLSEETVQEEAARDETYSYAYDFGGATTKKAAKSGFVSKWYYERLGFYTLPVIFWDSLSAKADQELKAGEYILLNNVNIKRDAQKGKLEGNLRLPRDTSKPMSDGFVKIGPSDARVKGLNTRRNELERTTKEKKEAIIEARKRRAEEEKQKKLEEEMNRRRENNPLILCGYESMETTTIKSINVSLEGTVLDFFNRHYRTECRVKEFRPPDIKYFCQPIKDDPEACSLPLDVDPRPKWFWCFELDVVGKDEESFITIQVDDAAGRHLLTMDPCDLQDPANHEKLEQLRHELSILWGNLDEVIRDRQERFQVCQNHMEMVLDQYIKNPYDKPLQKAKFKEYEAERDAINKLPVFNDNKISNKFFFAMIKEYGEPYEEDDGKRGFERKFILEHTMINSKNRAEKVKLLKQRKRRQQEGAVQEASDRMDLDQSLSSTL</sequence>
<dbReference type="Proteomes" id="UP001221413">
    <property type="component" value="Unassembled WGS sequence"/>
</dbReference>
<dbReference type="Pfam" id="PF02765">
    <property type="entry name" value="POT1"/>
    <property type="match status" value="1"/>
</dbReference>
<evidence type="ECO:0000256" key="5">
    <source>
        <dbReference type="ARBA" id="ARBA00022454"/>
    </source>
</evidence>
<dbReference type="SUPFAM" id="SSF50249">
    <property type="entry name" value="Nucleic acid-binding proteins"/>
    <property type="match status" value="2"/>
</dbReference>
<protein>
    <recommendedName>
        <fullName evidence="4">Protection of telomeres protein 1</fullName>
    </recommendedName>
</protein>
<accession>A0AAD6IXF9</accession>
<evidence type="ECO:0000256" key="2">
    <source>
        <dbReference type="ARBA" id="ARBA00004574"/>
    </source>
</evidence>
<feature type="domain" description="Telomeric single stranded DNA binding POT1/Cdc13" evidence="11">
    <location>
        <begin position="9"/>
        <end position="124"/>
    </location>
</feature>
<dbReference type="PANTHER" id="PTHR14513">
    <property type="entry name" value="PROTECTION OF TELOMERES 1"/>
    <property type="match status" value="1"/>
</dbReference>
<dbReference type="Gene3D" id="2.40.50.140">
    <property type="entry name" value="Nucleic acid-binding proteins"/>
    <property type="match status" value="2"/>
</dbReference>
<keyword evidence="8" id="KW-0539">Nucleus</keyword>